<dbReference type="FunFam" id="3.40.50.720:FF:000047">
    <property type="entry name" value="NADP-dependent L-serine/L-allo-threonine dehydrogenase"/>
    <property type="match status" value="1"/>
</dbReference>
<dbReference type="PRINTS" id="PR00080">
    <property type="entry name" value="SDRFAMILY"/>
</dbReference>
<evidence type="ECO:0000313" key="5">
    <source>
        <dbReference type="Proteomes" id="UP000827092"/>
    </source>
</evidence>
<dbReference type="EMBL" id="JAFNEN010003484">
    <property type="protein sequence ID" value="KAG8171849.1"/>
    <property type="molecule type" value="Genomic_DNA"/>
</dbReference>
<dbReference type="AlphaFoldDB" id="A0AAV6TJ39"/>
<comment type="caution">
    <text evidence="4">The sequence shown here is derived from an EMBL/GenBank/DDBJ whole genome shotgun (WGS) entry which is preliminary data.</text>
</comment>
<organism evidence="4 5">
    <name type="scientific">Oedothorax gibbosus</name>
    <dbReference type="NCBI Taxonomy" id="931172"/>
    <lineage>
        <taxon>Eukaryota</taxon>
        <taxon>Metazoa</taxon>
        <taxon>Ecdysozoa</taxon>
        <taxon>Arthropoda</taxon>
        <taxon>Chelicerata</taxon>
        <taxon>Arachnida</taxon>
        <taxon>Araneae</taxon>
        <taxon>Araneomorphae</taxon>
        <taxon>Entelegynae</taxon>
        <taxon>Araneoidea</taxon>
        <taxon>Linyphiidae</taxon>
        <taxon>Erigoninae</taxon>
        <taxon>Oedothorax</taxon>
    </lineage>
</organism>
<comment type="similarity">
    <text evidence="1 3">Belongs to the short-chain dehydrogenases/reductases (SDR) family.</text>
</comment>
<accession>A0AAV6TJ39</accession>
<dbReference type="Proteomes" id="UP000827092">
    <property type="component" value="Unassembled WGS sequence"/>
</dbReference>
<dbReference type="PANTHER" id="PTHR43115">
    <property type="entry name" value="DEHYDROGENASE/REDUCTASE SDR FAMILY MEMBER 11"/>
    <property type="match status" value="1"/>
</dbReference>
<dbReference type="Gene3D" id="3.40.50.720">
    <property type="entry name" value="NAD(P)-binding Rossmann-like Domain"/>
    <property type="match status" value="1"/>
</dbReference>
<dbReference type="PRINTS" id="PR00081">
    <property type="entry name" value="GDHRDH"/>
</dbReference>
<dbReference type="InterPro" id="IPR002347">
    <property type="entry name" value="SDR_fam"/>
</dbReference>
<name>A0AAV6TJ39_9ARAC</name>
<dbReference type="InterPro" id="IPR036291">
    <property type="entry name" value="NAD(P)-bd_dom_sf"/>
</dbReference>
<dbReference type="SUPFAM" id="SSF51735">
    <property type="entry name" value="NAD(P)-binding Rossmann-fold domains"/>
    <property type="match status" value="1"/>
</dbReference>
<evidence type="ECO:0000256" key="2">
    <source>
        <dbReference type="ARBA" id="ARBA00023002"/>
    </source>
</evidence>
<keyword evidence="2" id="KW-0560">Oxidoreductase</keyword>
<dbReference type="PANTHER" id="PTHR43115:SF4">
    <property type="entry name" value="DEHYDROGENASE_REDUCTASE SDR FAMILY MEMBER 11"/>
    <property type="match status" value="1"/>
</dbReference>
<dbReference type="GO" id="GO:0016616">
    <property type="term" value="F:oxidoreductase activity, acting on the CH-OH group of donors, NAD or NADP as acceptor"/>
    <property type="evidence" value="ECO:0007669"/>
    <property type="project" value="UniProtKB-ARBA"/>
</dbReference>
<sequence length="212" mass="23700">MVVSSVLRQTVSLVYSFRCDLSREEDILNLFSEIRSRFGRIDVCINNAGLSHNVTLLSTEENATQLWRNMIDVNIMALCICTREAVKLMRENNINDGQIIQIGSMSGHRMPNGGLHMYVATKCMLKSLAEGLRRELREEKSGIRVACLSPGLTETEFAPRCFSDVPGKASSMYESLKCLQPEDIAEGVLYVLRSPPHVDIHDVLLRPTAQAT</sequence>
<gene>
    <name evidence="4" type="ORF">JTE90_025944</name>
</gene>
<reference evidence="4 5" key="1">
    <citation type="journal article" date="2022" name="Nat. Ecol. Evol.">
        <title>A masculinizing supergene underlies an exaggerated male reproductive morph in a spider.</title>
        <authorList>
            <person name="Hendrickx F."/>
            <person name="De Corte Z."/>
            <person name="Sonet G."/>
            <person name="Van Belleghem S.M."/>
            <person name="Kostlbacher S."/>
            <person name="Vangestel C."/>
        </authorList>
    </citation>
    <scope>NUCLEOTIDE SEQUENCE [LARGE SCALE GENOMIC DNA]</scope>
    <source>
        <strain evidence="4">W744_W776</strain>
    </source>
</reference>
<evidence type="ECO:0008006" key="6">
    <source>
        <dbReference type="Google" id="ProtNLM"/>
    </source>
</evidence>
<evidence type="ECO:0000256" key="3">
    <source>
        <dbReference type="RuleBase" id="RU000363"/>
    </source>
</evidence>
<keyword evidence="5" id="KW-1185">Reference proteome</keyword>
<proteinExistence type="inferred from homology"/>
<dbReference type="Pfam" id="PF00106">
    <property type="entry name" value="adh_short"/>
    <property type="match status" value="1"/>
</dbReference>
<evidence type="ECO:0000313" key="4">
    <source>
        <dbReference type="EMBL" id="KAG8171849.1"/>
    </source>
</evidence>
<evidence type="ECO:0000256" key="1">
    <source>
        <dbReference type="ARBA" id="ARBA00006484"/>
    </source>
</evidence>
<protein>
    <recommendedName>
        <fullName evidence="6">Dehydrogenase/reductase SDR family member 11</fullName>
    </recommendedName>
</protein>